<evidence type="ECO:0000256" key="1">
    <source>
        <dbReference type="ARBA" id="ARBA00007993"/>
    </source>
</evidence>
<name>A0AAD4MKK7_9BILA</name>
<dbReference type="Gene3D" id="3.60.21.10">
    <property type="match status" value="1"/>
</dbReference>
<sequence>MSFSRTASSFEELSVLKRRMETKPVEQVLAHRYSHFQHYLWHAIYARERKCRQLEPLLPLDAEVRQDHMRFVCISDTHEKLGELLPRIPPGDVLVHTGDFTNFGDPEAVKLFNEQMGTLPHTHKIVIAGNHELGWDETEDVTQRQEPHVNKPGSPQGYKLLSNCIYLHDSSIEVHGITVYGSSWHPLPDYPFFRERGAALHKEWLKIPTGGQVHVLMTHTPPLGHSDSWHGERWGSAELLDCIEKRIHPKFHVFGHVHEQNGVTTNDETIFINASICDHNLDPVNNPILFDIPLPAGQTKQVL</sequence>
<dbReference type="CDD" id="cd07379">
    <property type="entry name" value="MPP_239FB"/>
    <property type="match status" value="1"/>
</dbReference>
<dbReference type="SUPFAM" id="SSF56300">
    <property type="entry name" value="Metallo-dependent phosphatases"/>
    <property type="match status" value="1"/>
</dbReference>
<dbReference type="InterPro" id="IPR051693">
    <property type="entry name" value="UPF0046_metallophosphoest"/>
</dbReference>
<proteinExistence type="inferred from homology"/>
<dbReference type="AlphaFoldDB" id="A0AAD4MKK7"/>
<dbReference type="PANTHER" id="PTHR12905:SF0">
    <property type="entry name" value="CALCINEURIN-LIKE PHOSPHOESTERASE DOMAIN-CONTAINING PROTEIN"/>
    <property type="match status" value="1"/>
</dbReference>
<dbReference type="Pfam" id="PF00149">
    <property type="entry name" value="Metallophos"/>
    <property type="match status" value="1"/>
</dbReference>
<dbReference type="GO" id="GO:0016787">
    <property type="term" value="F:hydrolase activity"/>
    <property type="evidence" value="ECO:0007669"/>
    <property type="project" value="InterPro"/>
</dbReference>
<comment type="similarity">
    <text evidence="1">Belongs to the UPF0046 family.</text>
</comment>
<dbReference type="EMBL" id="JAKKPZ010000278">
    <property type="protein sequence ID" value="KAI1697256.1"/>
    <property type="molecule type" value="Genomic_DNA"/>
</dbReference>
<dbReference type="InterPro" id="IPR004843">
    <property type="entry name" value="Calcineurin-like_PHP"/>
</dbReference>
<evidence type="ECO:0000313" key="4">
    <source>
        <dbReference type="Proteomes" id="UP001201812"/>
    </source>
</evidence>
<gene>
    <name evidence="3" type="ORF">DdX_18600</name>
</gene>
<accession>A0AAD4MKK7</accession>
<reference evidence="3" key="1">
    <citation type="submission" date="2022-01" db="EMBL/GenBank/DDBJ databases">
        <title>Genome Sequence Resource for Two Populations of Ditylenchus destructor, the Migratory Endoparasitic Phytonematode.</title>
        <authorList>
            <person name="Zhang H."/>
            <person name="Lin R."/>
            <person name="Xie B."/>
        </authorList>
    </citation>
    <scope>NUCLEOTIDE SEQUENCE</scope>
    <source>
        <strain evidence="3">BazhouSP</strain>
    </source>
</reference>
<feature type="domain" description="Calcineurin-like phosphoesterase" evidence="2">
    <location>
        <begin position="69"/>
        <end position="259"/>
    </location>
</feature>
<dbReference type="InterPro" id="IPR029052">
    <property type="entry name" value="Metallo-depent_PP-like"/>
</dbReference>
<comment type="caution">
    <text evidence="3">The sequence shown here is derived from an EMBL/GenBank/DDBJ whole genome shotgun (WGS) entry which is preliminary data.</text>
</comment>
<protein>
    <submittedName>
        <fullName evidence="3">Calcineurin-like phosphoesterase domain-containing protein</fullName>
    </submittedName>
</protein>
<evidence type="ECO:0000313" key="3">
    <source>
        <dbReference type="EMBL" id="KAI1697256.1"/>
    </source>
</evidence>
<dbReference type="Proteomes" id="UP001201812">
    <property type="component" value="Unassembled WGS sequence"/>
</dbReference>
<dbReference type="PANTHER" id="PTHR12905">
    <property type="entry name" value="METALLOPHOSPHOESTERASE"/>
    <property type="match status" value="1"/>
</dbReference>
<organism evidence="3 4">
    <name type="scientific">Ditylenchus destructor</name>
    <dbReference type="NCBI Taxonomy" id="166010"/>
    <lineage>
        <taxon>Eukaryota</taxon>
        <taxon>Metazoa</taxon>
        <taxon>Ecdysozoa</taxon>
        <taxon>Nematoda</taxon>
        <taxon>Chromadorea</taxon>
        <taxon>Rhabditida</taxon>
        <taxon>Tylenchina</taxon>
        <taxon>Tylenchomorpha</taxon>
        <taxon>Sphaerularioidea</taxon>
        <taxon>Anguinidae</taxon>
        <taxon>Anguininae</taxon>
        <taxon>Ditylenchus</taxon>
    </lineage>
</organism>
<evidence type="ECO:0000259" key="2">
    <source>
        <dbReference type="Pfam" id="PF00149"/>
    </source>
</evidence>
<keyword evidence="4" id="KW-1185">Reference proteome</keyword>